<keyword evidence="7" id="KW-1185">Reference proteome</keyword>
<dbReference type="PANTHER" id="PTHR11712">
    <property type="entry name" value="POLYKETIDE SYNTHASE-RELATED"/>
    <property type="match status" value="1"/>
</dbReference>
<evidence type="ECO:0000256" key="3">
    <source>
        <dbReference type="RuleBase" id="RU003694"/>
    </source>
</evidence>
<dbReference type="InterPro" id="IPR014030">
    <property type="entry name" value="Ketoacyl_synth_N"/>
</dbReference>
<dbReference type="PANTHER" id="PTHR11712:SF347">
    <property type="entry name" value="BETA KETOACYL-ACYL CARRIER PROTEIN SYNTHASE"/>
    <property type="match status" value="1"/>
</dbReference>
<dbReference type="Gene3D" id="3.40.47.10">
    <property type="match status" value="1"/>
</dbReference>
<evidence type="ECO:0000256" key="2">
    <source>
        <dbReference type="ARBA" id="ARBA00022679"/>
    </source>
</evidence>
<keyword evidence="2 3" id="KW-0808">Transferase</keyword>
<protein>
    <submittedName>
        <fullName evidence="6">3-oxoacyl-ACP synthase</fullName>
    </submittedName>
</protein>
<dbReference type="RefSeq" id="WP_126637831.1">
    <property type="nucleotide sequence ID" value="NZ_BIFH01000018.1"/>
</dbReference>
<dbReference type="InterPro" id="IPR000794">
    <property type="entry name" value="Beta-ketoacyl_synthase"/>
</dbReference>
<sequence>MTWDIVGMGAVSCLADEPRAIHEALCRGESGVAPLRAFDRAAFRVQNAYEIDDRAVPGRDEPGRASRWLRAAVAAALADAGLADAGPADAGPADAADTDGDPGGSRFGGIADIPVLVGTTLRESRSAELWWRDGSELRPADLHFARIMRDAFGTVRTHTVASACAASLYALGMATDLIALGAAETVVVAGTDSLTESAFGGLDRVQHPAPRSVRPFDRDRRGMVMGEGAVAVVVRRAGTHHRPAHARVRGVAMNCDATHPTVPDPASVTSAVREAHRRAAIRPEDVDLVVVHGSGTHHNDVVESRVLGEVFGPVRPGPLVTSIKSGLGHTCGGSGLMSLVVAVLALQSGVLPPITDLRRPIPEARDLRLVAGGPALGDFTTAQIHAIGLGGINAVAVVGKAT</sequence>
<dbReference type="GO" id="GO:0004315">
    <property type="term" value="F:3-oxoacyl-[acyl-carrier-protein] synthase activity"/>
    <property type="evidence" value="ECO:0007669"/>
    <property type="project" value="TreeGrafter"/>
</dbReference>
<dbReference type="EMBL" id="BIFH01000018">
    <property type="protein sequence ID" value="GCD95733.1"/>
    <property type="molecule type" value="Genomic_DNA"/>
</dbReference>
<dbReference type="PROSITE" id="PS52004">
    <property type="entry name" value="KS3_2"/>
    <property type="match status" value="1"/>
</dbReference>
<evidence type="ECO:0000259" key="5">
    <source>
        <dbReference type="PROSITE" id="PS52004"/>
    </source>
</evidence>
<dbReference type="InterPro" id="IPR014031">
    <property type="entry name" value="Ketoacyl_synth_C"/>
</dbReference>
<reference evidence="6 7" key="1">
    <citation type="submission" date="2018-12" db="EMBL/GenBank/DDBJ databases">
        <title>Draft genome sequence of Embleya hyalina NBRC 13850T.</title>
        <authorList>
            <person name="Komaki H."/>
            <person name="Hosoyama A."/>
            <person name="Kimura A."/>
            <person name="Ichikawa N."/>
            <person name="Tamura T."/>
        </authorList>
    </citation>
    <scope>NUCLEOTIDE SEQUENCE [LARGE SCALE GENOMIC DNA]</scope>
    <source>
        <strain evidence="6 7">NBRC 13850</strain>
    </source>
</reference>
<evidence type="ECO:0000313" key="6">
    <source>
        <dbReference type="EMBL" id="GCD95733.1"/>
    </source>
</evidence>
<evidence type="ECO:0000313" key="7">
    <source>
        <dbReference type="Proteomes" id="UP000286931"/>
    </source>
</evidence>
<organism evidence="6 7">
    <name type="scientific">Embleya hyalina</name>
    <dbReference type="NCBI Taxonomy" id="516124"/>
    <lineage>
        <taxon>Bacteria</taxon>
        <taxon>Bacillati</taxon>
        <taxon>Actinomycetota</taxon>
        <taxon>Actinomycetes</taxon>
        <taxon>Kitasatosporales</taxon>
        <taxon>Streptomycetaceae</taxon>
        <taxon>Embleya</taxon>
    </lineage>
</organism>
<dbReference type="Proteomes" id="UP000286931">
    <property type="component" value="Unassembled WGS sequence"/>
</dbReference>
<dbReference type="OrthoDB" id="9808669at2"/>
<feature type="domain" description="Ketosynthase family 3 (KS3)" evidence="5">
    <location>
        <begin position="1"/>
        <end position="400"/>
    </location>
</feature>
<proteinExistence type="inferred from homology"/>
<accession>A0A401YM84</accession>
<comment type="similarity">
    <text evidence="1 3">Belongs to the thiolase-like superfamily. Beta-ketoacyl-ACP synthases family.</text>
</comment>
<gene>
    <name evidence="6" type="primary">fabF_5</name>
    <name evidence="6" type="ORF">EHYA_03416</name>
</gene>
<comment type="caution">
    <text evidence="6">The sequence shown here is derived from an EMBL/GenBank/DDBJ whole genome shotgun (WGS) entry which is preliminary data.</text>
</comment>
<dbReference type="GO" id="GO:0006633">
    <property type="term" value="P:fatty acid biosynthetic process"/>
    <property type="evidence" value="ECO:0007669"/>
    <property type="project" value="TreeGrafter"/>
</dbReference>
<evidence type="ECO:0000256" key="1">
    <source>
        <dbReference type="ARBA" id="ARBA00008467"/>
    </source>
</evidence>
<dbReference type="Pfam" id="PF02801">
    <property type="entry name" value="Ketoacyl-synt_C"/>
    <property type="match status" value="1"/>
</dbReference>
<dbReference type="SUPFAM" id="SSF53901">
    <property type="entry name" value="Thiolase-like"/>
    <property type="match status" value="2"/>
</dbReference>
<dbReference type="InterPro" id="IPR016039">
    <property type="entry name" value="Thiolase-like"/>
</dbReference>
<dbReference type="SMART" id="SM00825">
    <property type="entry name" value="PKS_KS"/>
    <property type="match status" value="1"/>
</dbReference>
<dbReference type="Pfam" id="PF00109">
    <property type="entry name" value="ketoacyl-synt"/>
    <property type="match status" value="1"/>
</dbReference>
<evidence type="ECO:0000256" key="4">
    <source>
        <dbReference type="SAM" id="MobiDB-lite"/>
    </source>
</evidence>
<dbReference type="AlphaFoldDB" id="A0A401YM84"/>
<dbReference type="InterPro" id="IPR020841">
    <property type="entry name" value="PKS_Beta-ketoAc_synthase_dom"/>
</dbReference>
<name>A0A401YM84_9ACTN</name>
<feature type="region of interest" description="Disordered" evidence="4">
    <location>
        <begin position="88"/>
        <end position="107"/>
    </location>
</feature>